<gene>
    <name evidence="4" type="ORF">THAOC_31149</name>
</gene>
<dbReference type="AlphaFoldDB" id="K0R8Q4"/>
<accession>K0R8Q4</accession>
<dbReference type="OMA" id="FCPPIEL"/>
<evidence type="ECO:0000256" key="1">
    <source>
        <dbReference type="ARBA" id="ARBA00013160"/>
    </source>
</evidence>
<dbReference type="SUPFAM" id="SSF52374">
    <property type="entry name" value="Nucleotidylyl transferase"/>
    <property type="match status" value="1"/>
</dbReference>
<dbReference type="Gene3D" id="1.10.240.10">
    <property type="entry name" value="Tyrosyl-Transfer RNA Synthetase"/>
    <property type="match status" value="1"/>
</dbReference>
<dbReference type="PANTHER" id="PTHR46264">
    <property type="entry name" value="TYROSINE-TRNA LIGASE"/>
    <property type="match status" value="1"/>
</dbReference>
<comment type="catalytic activity">
    <reaction evidence="3">
        <text>tRNA(Tyr) + L-tyrosine + ATP = L-tyrosyl-tRNA(Tyr) + AMP + diphosphate + H(+)</text>
        <dbReference type="Rhea" id="RHEA:10220"/>
        <dbReference type="Rhea" id="RHEA-COMP:9706"/>
        <dbReference type="Rhea" id="RHEA-COMP:9707"/>
        <dbReference type="ChEBI" id="CHEBI:15378"/>
        <dbReference type="ChEBI" id="CHEBI:30616"/>
        <dbReference type="ChEBI" id="CHEBI:33019"/>
        <dbReference type="ChEBI" id="CHEBI:58315"/>
        <dbReference type="ChEBI" id="CHEBI:78442"/>
        <dbReference type="ChEBI" id="CHEBI:78536"/>
        <dbReference type="ChEBI" id="CHEBI:456215"/>
        <dbReference type="EC" id="6.1.1.1"/>
    </reaction>
</comment>
<sequence length="160" mass="16860">AGALPSPALVHDAAAPNLSLQPPREVEAERLDTDEYYLLDDPKVHGKSKMKKAFCEPGNVAFCPPIELLSYFGGLGDGRAVTVSRSAENGGDVTYTSRDGLVQDYRSGALHPGDLKSLTSGVMVGVLTGVSDALKSDGDAAKAAKALKAFQKKMAKQKKK</sequence>
<evidence type="ECO:0000256" key="3">
    <source>
        <dbReference type="ARBA" id="ARBA00048248"/>
    </source>
</evidence>
<dbReference type="InterPro" id="IPR050489">
    <property type="entry name" value="Tyr-tRNA_synthase"/>
</dbReference>
<dbReference type="GO" id="GO:0004831">
    <property type="term" value="F:tyrosine-tRNA ligase activity"/>
    <property type="evidence" value="ECO:0007669"/>
    <property type="project" value="UniProtKB-EC"/>
</dbReference>
<dbReference type="EC" id="6.1.1.1" evidence="1"/>
<dbReference type="eggNOG" id="KOG2144">
    <property type="taxonomic scope" value="Eukaryota"/>
</dbReference>
<reference evidence="4 5" key="1">
    <citation type="journal article" date="2012" name="Genome Biol.">
        <title>Genome and low-iron response of an oceanic diatom adapted to chronic iron limitation.</title>
        <authorList>
            <person name="Lommer M."/>
            <person name="Specht M."/>
            <person name="Roy A.S."/>
            <person name="Kraemer L."/>
            <person name="Andreson R."/>
            <person name="Gutowska M.A."/>
            <person name="Wolf J."/>
            <person name="Bergner S.V."/>
            <person name="Schilhabel M.B."/>
            <person name="Klostermeier U.C."/>
            <person name="Beiko R.G."/>
            <person name="Rosenstiel P."/>
            <person name="Hippler M."/>
            <person name="Laroche J."/>
        </authorList>
    </citation>
    <scope>NUCLEOTIDE SEQUENCE [LARGE SCALE GENOMIC DNA]</scope>
    <source>
        <strain evidence="4 5">CCMP1005</strain>
    </source>
</reference>
<keyword evidence="5" id="KW-1185">Reference proteome</keyword>
<proteinExistence type="predicted"/>
<dbReference type="EMBL" id="AGNL01044329">
    <property type="protein sequence ID" value="EJK49928.1"/>
    <property type="molecule type" value="Genomic_DNA"/>
</dbReference>
<organism evidence="4 5">
    <name type="scientific">Thalassiosira oceanica</name>
    <name type="common">Marine diatom</name>
    <dbReference type="NCBI Taxonomy" id="159749"/>
    <lineage>
        <taxon>Eukaryota</taxon>
        <taxon>Sar</taxon>
        <taxon>Stramenopiles</taxon>
        <taxon>Ochrophyta</taxon>
        <taxon>Bacillariophyta</taxon>
        <taxon>Coscinodiscophyceae</taxon>
        <taxon>Thalassiosirophycidae</taxon>
        <taxon>Thalassiosirales</taxon>
        <taxon>Thalassiosiraceae</taxon>
        <taxon>Thalassiosira</taxon>
    </lineage>
</organism>
<evidence type="ECO:0000313" key="5">
    <source>
        <dbReference type="Proteomes" id="UP000266841"/>
    </source>
</evidence>
<dbReference type="GO" id="GO:0005737">
    <property type="term" value="C:cytoplasm"/>
    <property type="evidence" value="ECO:0007669"/>
    <property type="project" value="TreeGrafter"/>
</dbReference>
<dbReference type="OrthoDB" id="197206at2759"/>
<dbReference type="GO" id="GO:0006437">
    <property type="term" value="P:tyrosyl-tRNA aminoacylation"/>
    <property type="evidence" value="ECO:0007669"/>
    <property type="project" value="TreeGrafter"/>
</dbReference>
<comment type="caution">
    <text evidence="4">The sequence shown here is derived from an EMBL/GenBank/DDBJ whole genome shotgun (WGS) entry which is preliminary data.</text>
</comment>
<dbReference type="PANTHER" id="PTHR46264:SF4">
    <property type="entry name" value="TYROSINE--TRNA LIGASE, CYTOPLASMIC"/>
    <property type="match status" value="1"/>
</dbReference>
<name>K0R8Q4_THAOC</name>
<dbReference type="Proteomes" id="UP000266841">
    <property type="component" value="Unassembled WGS sequence"/>
</dbReference>
<evidence type="ECO:0000313" key="4">
    <source>
        <dbReference type="EMBL" id="EJK49928.1"/>
    </source>
</evidence>
<protein>
    <recommendedName>
        <fullName evidence="1">tyrosine--tRNA ligase</fullName>
        <ecNumber evidence="1">6.1.1.1</ecNumber>
    </recommendedName>
    <alternativeName>
        <fullName evidence="2">Tyrosyl-tRNA synthetase</fullName>
    </alternativeName>
</protein>
<feature type="non-terminal residue" evidence="4">
    <location>
        <position position="1"/>
    </location>
</feature>
<evidence type="ECO:0000256" key="2">
    <source>
        <dbReference type="ARBA" id="ARBA00033323"/>
    </source>
</evidence>